<dbReference type="RefSeq" id="XP_007323324.1">
    <property type="nucleotide sequence ID" value="XM_007323262.1"/>
</dbReference>
<dbReference type="PRINTS" id="PR00080">
    <property type="entry name" value="SDRFAMILY"/>
</dbReference>
<dbReference type="Pfam" id="PF00106">
    <property type="entry name" value="adh_short"/>
    <property type="match status" value="1"/>
</dbReference>
<evidence type="ECO:0000256" key="1">
    <source>
        <dbReference type="ARBA" id="ARBA00006484"/>
    </source>
</evidence>
<dbReference type="PRINTS" id="PR00081">
    <property type="entry name" value="GDHRDH"/>
</dbReference>
<dbReference type="InterPro" id="IPR002347">
    <property type="entry name" value="SDR_fam"/>
</dbReference>
<keyword evidence="3" id="KW-0560">Oxidoreductase</keyword>
<name>F8PAQ1_SERL9</name>
<dbReference type="CDD" id="cd05374">
    <property type="entry name" value="17beta-HSD-like_SDR_c"/>
    <property type="match status" value="1"/>
</dbReference>
<evidence type="ECO:0008006" key="6">
    <source>
        <dbReference type="Google" id="ProtNLM"/>
    </source>
</evidence>
<dbReference type="EMBL" id="GL945442">
    <property type="protein sequence ID" value="EGO19889.1"/>
    <property type="molecule type" value="Genomic_DNA"/>
</dbReference>
<dbReference type="PROSITE" id="PS00061">
    <property type="entry name" value="ADH_SHORT"/>
    <property type="match status" value="1"/>
</dbReference>
<organism>
    <name type="scientific">Serpula lacrymans var. lacrymans (strain S7.9)</name>
    <name type="common">Dry rot fungus</name>
    <dbReference type="NCBI Taxonomy" id="578457"/>
    <lineage>
        <taxon>Eukaryota</taxon>
        <taxon>Fungi</taxon>
        <taxon>Dikarya</taxon>
        <taxon>Basidiomycota</taxon>
        <taxon>Agaricomycotina</taxon>
        <taxon>Agaricomycetes</taxon>
        <taxon>Agaricomycetidae</taxon>
        <taxon>Boletales</taxon>
        <taxon>Coniophorineae</taxon>
        <taxon>Serpulaceae</taxon>
        <taxon>Serpula</taxon>
    </lineage>
</organism>
<gene>
    <name evidence="5" type="ORF">SERLADRAFT_373950</name>
</gene>
<sequence>MSSAPKIWFITGASTGFGRSMTEHLLNKGDIVIATLRKPSALSDLSSKYPATRLLVLKLDVTDQNDITAAFEKARTVYGRIDVVFNNAGVVLVSEIEGTSDEAARSNFEVNFWGAANVSKKAVEFFREVNKPKGGRLLQVTSGCGIKGHPGVAFYSASKFALEGFSESLSKELDPRWDIKVTIIEPGAFRTNVNISSNTTEPVHPAYTDPSLESAKMRTFLAAGHALIDGDPDKAVAVIEKVVHLDDPPMRLPVHKGALAMLREKVRSMIADANKYESWSDDVCVTGANA</sequence>
<evidence type="ECO:0000313" key="5">
    <source>
        <dbReference type="EMBL" id="EGO19889.1"/>
    </source>
</evidence>
<dbReference type="InterPro" id="IPR036291">
    <property type="entry name" value="NAD(P)-bd_dom_sf"/>
</dbReference>
<dbReference type="AlphaFoldDB" id="F8PAQ1"/>
<proteinExistence type="inferred from homology"/>
<dbReference type="OrthoDB" id="1274115at2759"/>
<reference evidence="5" key="1">
    <citation type="submission" date="2011-04" db="EMBL/GenBank/DDBJ databases">
        <title>Evolution of plant cell wall degrading machinery underlies the functional diversity of forest fungi.</title>
        <authorList>
            <consortium name="US DOE Joint Genome Institute (JGI-PGF)"/>
            <person name="Eastwood D.C."/>
            <person name="Floudas D."/>
            <person name="Binder M."/>
            <person name="Majcherczyk A."/>
            <person name="Schneider P."/>
            <person name="Aerts A."/>
            <person name="Asiegbu F.O."/>
            <person name="Baker S.E."/>
            <person name="Barry K."/>
            <person name="Bendiksby M."/>
            <person name="Blumentritt M."/>
            <person name="Coutinho P.M."/>
            <person name="Cullen D."/>
            <person name="Cullen D."/>
            <person name="Gathman A."/>
            <person name="Goodell B."/>
            <person name="Henrissat B."/>
            <person name="Ihrmark K."/>
            <person name="Kauserud H."/>
            <person name="Kohler A."/>
            <person name="LaButti K."/>
            <person name="Lapidus A."/>
            <person name="Lavin J.L."/>
            <person name="Lee Y.-H."/>
            <person name="Lindquist E."/>
            <person name="Lilly W."/>
            <person name="Lucas S."/>
            <person name="Morin E."/>
            <person name="Murat C."/>
            <person name="Oguiza J.A."/>
            <person name="Park J."/>
            <person name="Pisabarro A.G."/>
            <person name="Riley R."/>
            <person name="Rosling A."/>
            <person name="Salamov A."/>
            <person name="Schmidt O."/>
            <person name="Schmutz J."/>
            <person name="Skrede I."/>
            <person name="Stenlid J."/>
            <person name="Wiebenga A."/>
            <person name="Xie X."/>
            <person name="Kues U."/>
            <person name="Hibbett D.S."/>
            <person name="Hoffmeister D."/>
            <person name="Hogberg N."/>
            <person name="Martin F."/>
            <person name="Grigoriev I.V."/>
            <person name="Watkinson S.C."/>
        </authorList>
    </citation>
    <scope>NUCLEOTIDE SEQUENCE</scope>
    <source>
        <strain evidence="5">S7.9</strain>
    </source>
</reference>
<dbReference type="PANTHER" id="PTHR43976:SF16">
    <property type="entry name" value="SHORT-CHAIN DEHYDROGENASE_REDUCTASE FAMILY PROTEIN"/>
    <property type="match status" value="1"/>
</dbReference>
<evidence type="ECO:0000256" key="2">
    <source>
        <dbReference type="ARBA" id="ARBA00022857"/>
    </source>
</evidence>
<protein>
    <recommendedName>
        <fullName evidence="6">NAD(P)-binding protein</fullName>
    </recommendedName>
</protein>
<dbReference type="SUPFAM" id="SSF51735">
    <property type="entry name" value="NAD(P)-binding Rossmann-fold domains"/>
    <property type="match status" value="1"/>
</dbReference>
<comment type="similarity">
    <text evidence="1 4">Belongs to the short-chain dehydrogenases/reductases (SDR) family.</text>
</comment>
<dbReference type="InterPro" id="IPR051911">
    <property type="entry name" value="SDR_oxidoreductase"/>
</dbReference>
<dbReference type="HOGENOM" id="CLU_010194_2_9_1"/>
<evidence type="ECO:0000256" key="3">
    <source>
        <dbReference type="ARBA" id="ARBA00023002"/>
    </source>
</evidence>
<evidence type="ECO:0000256" key="4">
    <source>
        <dbReference type="RuleBase" id="RU000363"/>
    </source>
</evidence>
<accession>F8PAQ1</accession>
<dbReference type="GeneID" id="18810495"/>
<dbReference type="InterPro" id="IPR020904">
    <property type="entry name" value="Sc_DH/Rdtase_CS"/>
</dbReference>
<keyword evidence="2" id="KW-0521">NADP</keyword>
<dbReference type="Proteomes" id="UP000008064">
    <property type="component" value="Unassembled WGS sequence"/>
</dbReference>
<dbReference type="GO" id="GO:0016491">
    <property type="term" value="F:oxidoreductase activity"/>
    <property type="evidence" value="ECO:0007669"/>
    <property type="project" value="UniProtKB-KW"/>
</dbReference>
<dbReference type="KEGG" id="sla:SERLADRAFT_373950"/>
<dbReference type="PANTHER" id="PTHR43976">
    <property type="entry name" value="SHORT CHAIN DEHYDROGENASE"/>
    <property type="match status" value="1"/>
</dbReference>
<dbReference type="Gene3D" id="3.40.50.720">
    <property type="entry name" value="NAD(P)-binding Rossmann-like Domain"/>
    <property type="match status" value="1"/>
</dbReference>